<dbReference type="AlphaFoldDB" id="A0A7S0RQX6"/>
<dbReference type="GO" id="GO:0006597">
    <property type="term" value="P:spermine biosynthetic process"/>
    <property type="evidence" value="ECO:0007669"/>
    <property type="project" value="InterPro"/>
</dbReference>
<keyword evidence="7" id="KW-0068">Autocatalytic cleavage</keyword>
<evidence type="ECO:0000256" key="5">
    <source>
        <dbReference type="ARBA" id="ARBA00022691"/>
    </source>
</evidence>
<keyword evidence="5" id="KW-0949">S-adenosyl-L-methionine</keyword>
<comment type="similarity">
    <text evidence="3">Belongs to the eukaryotic AdoMetDC family.</text>
</comment>
<evidence type="ECO:0000256" key="15">
    <source>
        <dbReference type="SAM" id="MobiDB-lite"/>
    </source>
</evidence>
<keyword evidence="12" id="KW-0704">Schiff base</keyword>
<evidence type="ECO:0000256" key="3">
    <source>
        <dbReference type="ARBA" id="ARBA00008466"/>
    </source>
</evidence>
<comment type="catalytic activity">
    <reaction evidence="14">
        <text>S-adenosyl-L-methionine + H(+) = S-adenosyl 3-(methylsulfanyl)propylamine + CO2</text>
        <dbReference type="Rhea" id="RHEA:15981"/>
        <dbReference type="ChEBI" id="CHEBI:15378"/>
        <dbReference type="ChEBI" id="CHEBI:16526"/>
        <dbReference type="ChEBI" id="CHEBI:57443"/>
        <dbReference type="ChEBI" id="CHEBI:59789"/>
        <dbReference type="EC" id="4.1.1.50"/>
    </reaction>
</comment>
<keyword evidence="11" id="KW-0456">Lyase</keyword>
<sequence>MTVAETPFVSEKPSHAADLPGFEGSEKRVELDFYPSRCATYTRGLRHFTREQLDELMTLAQCEIVSHTPGQTFDAYVLSESSLFVYAHTLVIKTCGTTKLLGCVERLLEFANALQMSLRRVKYTRASYKYPEVQPFPHQSFEQEIQYLDEHFSTVLRSKGSAYVLGNSQDGLQWHVYVADAEKEGSTDANNARVTVEICMTGLSQVSVEPFWHKNNGGNAVWATKASGIRDLLAKSKIDDFAFEPCGYSMNGLEGDAFNTIHITPEDGFSYASLELCGYQNLDIPQIVNGCAKVFNPQHLAVAVSTDLVSVDGPGFATDGLPAPADMLSSGCTYQTLGPGGATLFCTYNAQLQTSAAAPMSALLIPSTSDLALAIETPAISEQSILHQTSSSISISSETDTPTSKKPRTAESTLQSELLLCKLQSYQKESVAC</sequence>
<dbReference type="Gene3D" id="3.60.90.10">
    <property type="entry name" value="S-adenosylmethionine decarboxylase"/>
    <property type="match status" value="1"/>
</dbReference>
<dbReference type="NCBIfam" id="TIGR00535">
    <property type="entry name" value="SAM_DCase"/>
    <property type="match status" value="1"/>
</dbReference>
<dbReference type="PANTHER" id="PTHR11570:SF0">
    <property type="entry name" value="S-ADENOSYLMETHIONINE DECARBOXYLASE PROENZYME"/>
    <property type="match status" value="1"/>
</dbReference>
<evidence type="ECO:0000256" key="6">
    <source>
        <dbReference type="ARBA" id="ARBA00022793"/>
    </source>
</evidence>
<keyword evidence="13" id="KW-0670">Pyruvate</keyword>
<dbReference type="GO" id="GO:0008295">
    <property type="term" value="P:spermidine biosynthetic process"/>
    <property type="evidence" value="ECO:0007669"/>
    <property type="project" value="UniProtKB-KW"/>
</dbReference>
<protein>
    <recommendedName>
        <fullName evidence="4">adenosylmethionine decarboxylase</fullName>
        <ecNumber evidence="4">4.1.1.50</ecNumber>
    </recommendedName>
</protein>
<keyword evidence="10" id="KW-0865">Zymogen</keyword>
<dbReference type="Gene3D" id="3.30.360.50">
    <property type="entry name" value="S-adenosylmethionine decarboxylase"/>
    <property type="match status" value="1"/>
</dbReference>
<dbReference type="InterPro" id="IPR001985">
    <property type="entry name" value="S-AdoMet_decarboxylase_euk"/>
</dbReference>
<organism evidence="16">
    <name type="scientific">Pyramimonas obovata</name>
    <dbReference type="NCBI Taxonomy" id="1411642"/>
    <lineage>
        <taxon>Eukaryota</taxon>
        <taxon>Viridiplantae</taxon>
        <taxon>Chlorophyta</taxon>
        <taxon>Pyramimonadophyceae</taxon>
        <taxon>Pyramimonadales</taxon>
        <taxon>Pyramimonadaceae</taxon>
        <taxon>Pyramimonas</taxon>
        <taxon>Pyramimonas incertae sedis</taxon>
    </lineage>
</organism>
<evidence type="ECO:0000256" key="13">
    <source>
        <dbReference type="ARBA" id="ARBA00023317"/>
    </source>
</evidence>
<comment type="cofactor">
    <cofactor evidence="1">
        <name>pyruvate</name>
        <dbReference type="ChEBI" id="CHEBI:15361"/>
    </cofactor>
</comment>
<gene>
    <name evidence="16" type="ORF">POBO1169_LOCUS16881</name>
</gene>
<accession>A0A7S0RQX6</accession>
<evidence type="ECO:0000256" key="11">
    <source>
        <dbReference type="ARBA" id="ARBA00023239"/>
    </source>
</evidence>
<dbReference type="UniPathway" id="UPA00331">
    <property type="reaction ID" value="UER00451"/>
</dbReference>
<evidence type="ECO:0000256" key="10">
    <source>
        <dbReference type="ARBA" id="ARBA00023145"/>
    </source>
</evidence>
<feature type="region of interest" description="Disordered" evidence="15">
    <location>
        <begin position="391"/>
        <end position="410"/>
    </location>
</feature>
<dbReference type="Pfam" id="PF01536">
    <property type="entry name" value="SAM_decarbox"/>
    <property type="match status" value="1"/>
</dbReference>
<dbReference type="GO" id="GO:0004014">
    <property type="term" value="F:adenosylmethionine decarboxylase activity"/>
    <property type="evidence" value="ECO:0007669"/>
    <property type="project" value="UniProtKB-EC"/>
</dbReference>
<evidence type="ECO:0000256" key="12">
    <source>
        <dbReference type="ARBA" id="ARBA00023270"/>
    </source>
</evidence>
<comment type="pathway">
    <text evidence="2">Amine and polyamine biosynthesis; S-adenosylmethioninamine biosynthesis; S-adenosylmethioninamine from S-adenosyl-L-methionine: step 1/1.</text>
</comment>
<dbReference type="SUPFAM" id="SSF56276">
    <property type="entry name" value="S-adenosylmethionine decarboxylase"/>
    <property type="match status" value="1"/>
</dbReference>
<dbReference type="InterPro" id="IPR048283">
    <property type="entry name" value="AdoMetDC-like"/>
</dbReference>
<keyword evidence="6" id="KW-0210">Decarboxylase</keyword>
<evidence type="ECO:0000256" key="9">
    <source>
        <dbReference type="ARBA" id="ARBA00023115"/>
    </source>
</evidence>
<dbReference type="EC" id="4.1.1.50" evidence="4"/>
<evidence type="ECO:0000256" key="4">
    <source>
        <dbReference type="ARBA" id="ARBA00012357"/>
    </source>
</evidence>
<reference evidence="16" key="1">
    <citation type="submission" date="2021-01" db="EMBL/GenBank/DDBJ databases">
        <authorList>
            <person name="Corre E."/>
            <person name="Pelletier E."/>
            <person name="Niang G."/>
            <person name="Scheremetjew M."/>
            <person name="Finn R."/>
            <person name="Kale V."/>
            <person name="Holt S."/>
            <person name="Cochrane G."/>
            <person name="Meng A."/>
            <person name="Brown T."/>
            <person name="Cohen L."/>
        </authorList>
    </citation>
    <scope>NUCLEOTIDE SEQUENCE</scope>
    <source>
        <strain evidence="16">CCMP722</strain>
    </source>
</reference>
<dbReference type="EMBL" id="HBFA01033558">
    <property type="protein sequence ID" value="CAD8684569.1"/>
    <property type="molecule type" value="Transcribed_RNA"/>
</dbReference>
<evidence type="ECO:0000256" key="14">
    <source>
        <dbReference type="ARBA" id="ARBA00048112"/>
    </source>
</evidence>
<feature type="region of interest" description="Disordered" evidence="15">
    <location>
        <begin position="1"/>
        <end position="21"/>
    </location>
</feature>
<evidence type="ECO:0000313" key="16">
    <source>
        <dbReference type="EMBL" id="CAD8684569.1"/>
    </source>
</evidence>
<dbReference type="InterPro" id="IPR016067">
    <property type="entry name" value="S-AdoMet_deCO2ase_core"/>
</dbReference>
<proteinExistence type="inferred from homology"/>
<feature type="compositionally biased region" description="Low complexity" evidence="15">
    <location>
        <begin position="391"/>
        <end position="404"/>
    </location>
</feature>
<evidence type="ECO:0000256" key="1">
    <source>
        <dbReference type="ARBA" id="ARBA00001928"/>
    </source>
</evidence>
<evidence type="ECO:0000256" key="7">
    <source>
        <dbReference type="ARBA" id="ARBA00022813"/>
    </source>
</evidence>
<name>A0A7S0RQX6_9CHLO</name>
<evidence type="ECO:0000256" key="2">
    <source>
        <dbReference type="ARBA" id="ARBA00004911"/>
    </source>
</evidence>
<dbReference type="PANTHER" id="PTHR11570">
    <property type="entry name" value="S-ADENOSYLMETHIONINE DECARBOXYLASE"/>
    <property type="match status" value="1"/>
</dbReference>
<dbReference type="GO" id="GO:0005829">
    <property type="term" value="C:cytosol"/>
    <property type="evidence" value="ECO:0007669"/>
    <property type="project" value="TreeGrafter"/>
</dbReference>
<dbReference type="PROSITE" id="PS01336">
    <property type="entry name" value="ADOMETDC"/>
    <property type="match status" value="1"/>
</dbReference>
<dbReference type="InterPro" id="IPR018166">
    <property type="entry name" value="S-AdoMet_deCO2ase_CS"/>
</dbReference>
<keyword evidence="8" id="KW-0745">Spermidine biosynthesis</keyword>
<evidence type="ECO:0000256" key="8">
    <source>
        <dbReference type="ARBA" id="ARBA00023066"/>
    </source>
</evidence>
<keyword evidence="9" id="KW-0620">Polyamine biosynthesis</keyword>